<comment type="caution">
    <text evidence="2">The sequence shown here is derived from an EMBL/GenBank/DDBJ whole genome shotgun (WGS) entry which is preliminary data.</text>
</comment>
<evidence type="ECO:0008006" key="4">
    <source>
        <dbReference type="Google" id="ProtNLM"/>
    </source>
</evidence>
<sequence length="134" mass="13902">MTALRAPGQGASAVLWRMKKASSCFLLAAGLLLGSCQTTPPAADQSAAGAPTVSETPAAVSAAPSADQARAAVASYVRSLPNAALYQLDSARVREAGPQWQVLVPRTDWARRLPNKAAFNVDKQTGAVSNQLVK</sequence>
<proteinExistence type="predicted"/>
<dbReference type="Proteomes" id="UP001499909">
    <property type="component" value="Unassembled WGS sequence"/>
</dbReference>
<reference evidence="3" key="1">
    <citation type="journal article" date="2019" name="Int. J. Syst. Evol. Microbiol.">
        <title>The Global Catalogue of Microorganisms (GCM) 10K type strain sequencing project: providing services to taxonomists for standard genome sequencing and annotation.</title>
        <authorList>
            <consortium name="The Broad Institute Genomics Platform"/>
            <consortium name="The Broad Institute Genome Sequencing Center for Infectious Disease"/>
            <person name="Wu L."/>
            <person name="Ma J."/>
        </authorList>
    </citation>
    <scope>NUCLEOTIDE SEQUENCE [LARGE SCALE GENOMIC DNA]</scope>
    <source>
        <strain evidence="3">JCM 17214</strain>
    </source>
</reference>
<evidence type="ECO:0000313" key="3">
    <source>
        <dbReference type="Proteomes" id="UP001499909"/>
    </source>
</evidence>
<feature type="region of interest" description="Disordered" evidence="1">
    <location>
        <begin position="39"/>
        <end position="64"/>
    </location>
</feature>
<organism evidence="2 3">
    <name type="scientific">Hymenobacter algoricola</name>
    <dbReference type="NCBI Taxonomy" id="486267"/>
    <lineage>
        <taxon>Bacteria</taxon>
        <taxon>Pseudomonadati</taxon>
        <taxon>Bacteroidota</taxon>
        <taxon>Cytophagia</taxon>
        <taxon>Cytophagales</taxon>
        <taxon>Hymenobacteraceae</taxon>
        <taxon>Hymenobacter</taxon>
    </lineage>
</organism>
<gene>
    <name evidence="2" type="ORF">GCM10022406_06390</name>
</gene>
<accession>A0ABP7MJF2</accession>
<protein>
    <recommendedName>
        <fullName evidence="4">PepSY domain-containing protein</fullName>
    </recommendedName>
</protein>
<dbReference type="EMBL" id="BAABDH010000013">
    <property type="protein sequence ID" value="GAA3922916.1"/>
    <property type="molecule type" value="Genomic_DNA"/>
</dbReference>
<evidence type="ECO:0000256" key="1">
    <source>
        <dbReference type="SAM" id="MobiDB-lite"/>
    </source>
</evidence>
<name>A0ABP7MJF2_9BACT</name>
<keyword evidence="3" id="KW-1185">Reference proteome</keyword>
<evidence type="ECO:0000313" key="2">
    <source>
        <dbReference type="EMBL" id="GAA3922916.1"/>
    </source>
</evidence>